<dbReference type="PROSITE" id="PS01175">
    <property type="entry name" value="RIBONUCLEASE_II"/>
    <property type="match status" value="1"/>
</dbReference>
<dbReference type="GO" id="GO:1990074">
    <property type="term" value="P:polyuridylation-dependent mRNA catabolic process"/>
    <property type="evidence" value="ECO:0007669"/>
    <property type="project" value="UniProtKB-UniRule"/>
</dbReference>
<dbReference type="GO" id="GO:0000932">
    <property type="term" value="C:P-body"/>
    <property type="evidence" value="ECO:0007669"/>
    <property type="project" value="UniProtKB-SubCell"/>
</dbReference>
<dbReference type="GeneTree" id="ENSGT00530000063106"/>
<evidence type="ECO:0000256" key="7">
    <source>
        <dbReference type="ARBA" id="ARBA00022839"/>
    </source>
</evidence>
<comment type="subcellular location">
    <subcellularLocation>
        <location evidence="12">Cytoplasm</location>
    </subcellularLocation>
    <subcellularLocation>
        <location evidence="12">Cytoplasm</location>
        <location evidence="12">P-body</location>
    </subcellularLocation>
</comment>
<feature type="compositionally biased region" description="Basic and acidic residues" evidence="13">
    <location>
        <begin position="70"/>
        <end position="82"/>
    </location>
</feature>
<dbReference type="HAMAP" id="MF_03045">
    <property type="entry name" value="DIS3L2"/>
    <property type="match status" value="1"/>
</dbReference>
<keyword evidence="6 12" id="KW-0378">Hydrolase</keyword>
<gene>
    <name evidence="12 15" type="primary">dis3l2</name>
    <name evidence="15" type="synonym">DIS3L2</name>
</gene>
<evidence type="ECO:0000256" key="2">
    <source>
        <dbReference type="ARBA" id="ARBA00022618"/>
    </source>
</evidence>
<feature type="compositionally biased region" description="Polar residues" evidence="13">
    <location>
        <begin position="248"/>
        <end position="257"/>
    </location>
</feature>
<comment type="function">
    <text evidence="11">3'-5'-exoribonuclease that specifically recognizes RNAs polyuridylated at their 3' end and mediates their degradation. Component of an exosome-independent RNA degradation pathway that mediates degradation of both mRNAs and miRNAs that have been polyuridylated by a terminal uridylyltransferase, such as ZCCHC11/TUT4. Mediates degradation of cytoplasmic mRNAs that have been deadenylated and subsequently uridylated at their 3'. Mediates degradation of uridylated pre-let-7 miRNAs, contributing to the maintenance of embryonic stem (ES) cells. Essential for correct mitosis, and negatively regulates cell proliferation.</text>
</comment>
<evidence type="ECO:0000256" key="1">
    <source>
        <dbReference type="ARBA" id="ARBA00022490"/>
    </source>
</evidence>
<name>A0A667YU13_9TELE</name>
<dbReference type="RefSeq" id="XP_029930448.1">
    <property type="nucleotide sequence ID" value="XM_030074588.1"/>
</dbReference>
<feature type="region of interest" description="Disordered" evidence="13">
    <location>
        <begin position="348"/>
        <end position="383"/>
    </location>
</feature>
<dbReference type="GeneID" id="115375207"/>
<dbReference type="OrthoDB" id="372421at2759"/>
<evidence type="ECO:0000256" key="4">
    <source>
        <dbReference type="ARBA" id="ARBA00022723"/>
    </source>
</evidence>
<dbReference type="InterPro" id="IPR050180">
    <property type="entry name" value="RNR_Ribonuclease"/>
</dbReference>
<evidence type="ECO:0000256" key="10">
    <source>
        <dbReference type="ARBA" id="ARBA00023306"/>
    </source>
</evidence>
<dbReference type="Pfam" id="PF17877">
    <property type="entry name" value="Dis3l2_C_term"/>
    <property type="match status" value="1"/>
</dbReference>
<feature type="compositionally biased region" description="Basic residues" evidence="13">
    <location>
        <begin position="1"/>
        <end position="11"/>
    </location>
</feature>
<feature type="compositionally biased region" description="Low complexity" evidence="13">
    <location>
        <begin position="88"/>
        <end position="98"/>
    </location>
</feature>
<evidence type="ECO:0000256" key="13">
    <source>
        <dbReference type="SAM" id="MobiDB-lite"/>
    </source>
</evidence>
<evidence type="ECO:0000256" key="9">
    <source>
        <dbReference type="ARBA" id="ARBA00022884"/>
    </source>
</evidence>
<dbReference type="GO" id="GO:0008266">
    <property type="term" value="F:poly(U) RNA binding"/>
    <property type="evidence" value="ECO:0007669"/>
    <property type="project" value="UniProtKB-ARBA"/>
</dbReference>
<feature type="domain" description="RNB" evidence="14">
    <location>
        <begin position="564"/>
        <end position="914"/>
    </location>
</feature>
<evidence type="ECO:0000256" key="5">
    <source>
        <dbReference type="ARBA" id="ARBA00022776"/>
    </source>
</evidence>
<dbReference type="Gene3D" id="2.40.50.700">
    <property type="match status" value="1"/>
</dbReference>
<evidence type="ECO:0000313" key="15">
    <source>
        <dbReference type="Ensembl" id="ENSMMDP00005034080.1"/>
    </source>
</evidence>
<dbReference type="EC" id="3.1.13.-" evidence="12"/>
<dbReference type="InterPro" id="IPR022966">
    <property type="entry name" value="RNase_II/R_CS"/>
</dbReference>
<dbReference type="CTD" id="129563"/>
<organism evidence="15 16">
    <name type="scientific">Myripristis murdjan</name>
    <name type="common">pinecone soldierfish</name>
    <dbReference type="NCBI Taxonomy" id="586833"/>
    <lineage>
        <taxon>Eukaryota</taxon>
        <taxon>Metazoa</taxon>
        <taxon>Chordata</taxon>
        <taxon>Craniata</taxon>
        <taxon>Vertebrata</taxon>
        <taxon>Euteleostomi</taxon>
        <taxon>Actinopterygii</taxon>
        <taxon>Neopterygii</taxon>
        <taxon>Teleostei</taxon>
        <taxon>Neoteleostei</taxon>
        <taxon>Acanthomorphata</taxon>
        <taxon>Holocentriformes</taxon>
        <taxon>Holocentridae</taxon>
        <taxon>Myripristis</taxon>
    </lineage>
</organism>
<feature type="region of interest" description="Disordered" evidence="13">
    <location>
        <begin position="54"/>
        <end position="269"/>
    </location>
</feature>
<feature type="compositionally biased region" description="Polar residues" evidence="13">
    <location>
        <begin position="358"/>
        <end position="370"/>
    </location>
</feature>
<sequence>MDSPRQSKKANRNREAKCNQNHSSTPQKDAYARLVSQHNSSKFRLYLEQYAKESTFQGEENGPRAPTSARSDRLDIPQRKMDQMFIEFSDSSDFSPSSMKSRGEESSLYLYMEKRNSRGGQQDCDKKHSVSDRQRRGQRRDTATSHDGDIESGEELSSLKLKDSKQQQKQQKKSKERDHGSKEAVSIQSPKKISPSGPEQEKTKKLKKKNLAKNHQEEKSSDLFSAGVDAEMSRPKSPQNKTKKLPQLQASTSSSPADKNKNKGGRGSKKQIFESYMTCEDVSHGLKRGQLIQGSLRINPKKYREAFIPSPDGDRDIFLDGIVARNRALNGDVVVVQILPRDQWKVVRSDTDCEGSTESEPQTGRMAQTAQKKKERDPSPDVIVEDQYSDQDELVRRVKNIALSAAEKGEIGGSLEDPSTPRSNGEILQRTAKVVYIVERKHSRAVTGFLKFLPDKPFAMFSPVDHRVPRINIPLTDCPADFSSRSGDYVNTLFICRITNWPADSNFAEGRLAKTLGQAGEIEPETEGILIEYDVDFSEFSDEVLDCLPKNLPWTIPPEEMSKRRDLRKECIFTIDPATARDLDDALSCKLLPDGNFEVGVHIADVSYFVEEGCDLDFMASRRATSVYLVQKVIPMLPRLLCEELCSLNPLTDRLTFSVIWKITPQGKILSEWFGRSVIRSCVKLSYDHAQSMINAPDKMFSAEELPPVDPEHPIDEIHQAVLNLHSIAKNLRAQRFEGGALRLDQLKLSFTLDKDTMMPQGCYVYQYRDSNKLVEEFMLLANMAAAHQIYRSFPEQALLRRHPPPQTKMVDELQELCDQMGLNVDFSSAGALHRSLHATLGDDEYSSARKEVLTHMCSRPMQMAVYFCTGVIKEEHLFKHYALNVPFYTHFTSPIRRYADVIVHRLLASSLGCGQHIRLSEEEVHKQAMHCNDKKTASKRVQELSSELFFGVFVKECGPLDSEAMVMGVLDQSFDVLVLRYGVQKRIYCKTLAGLDSFHHHKVGKKGELTLVWSPDEASQKPPLQQVISVFTLVEVQLRADGGAMKYSAVLKRPDENGS</sequence>
<dbReference type="InterPro" id="IPR041505">
    <property type="entry name" value="Dis3_CSD2"/>
</dbReference>
<keyword evidence="9 12" id="KW-0694">RNA-binding</keyword>
<dbReference type="GO" id="GO:0000287">
    <property type="term" value="F:magnesium ion binding"/>
    <property type="evidence" value="ECO:0007669"/>
    <property type="project" value="UniProtKB-ARBA"/>
</dbReference>
<evidence type="ECO:0000256" key="6">
    <source>
        <dbReference type="ARBA" id="ARBA00022801"/>
    </source>
</evidence>
<reference evidence="15" key="2">
    <citation type="submission" date="2025-08" db="UniProtKB">
        <authorList>
            <consortium name="Ensembl"/>
        </authorList>
    </citation>
    <scope>IDENTIFICATION</scope>
</reference>
<dbReference type="Gene3D" id="2.40.50.690">
    <property type="match status" value="1"/>
</dbReference>
<keyword evidence="10 12" id="KW-0131">Cell cycle</keyword>
<reference evidence="15" key="3">
    <citation type="submission" date="2025-09" db="UniProtKB">
        <authorList>
            <consortium name="Ensembl"/>
        </authorList>
    </citation>
    <scope>IDENTIFICATION</scope>
</reference>
<dbReference type="PANTHER" id="PTHR23355:SF9">
    <property type="entry name" value="DIS3-LIKE EXONUCLEASE 2"/>
    <property type="match status" value="1"/>
</dbReference>
<dbReference type="Pfam" id="PF17849">
    <property type="entry name" value="OB_Dis3"/>
    <property type="match status" value="1"/>
</dbReference>
<dbReference type="PANTHER" id="PTHR23355">
    <property type="entry name" value="RIBONUCLEASE"/>
    <property type="match status" value="1"/>
</dbReference>
<evidence type="ECO:0000256" key="11">
    <source>
        <dbReference type="ARBA" id="ARBA00056476"/>
    </source>
</evidence>
<protein>
    <recommendedName>
        <fullName evidence="12">DIS3-like exonuclease 2</fullName>
        <ecNumber evidence="12">3.1.13.-</ecNumber>
    </recommendedName>
</protein>
<keyword evidence="2 12" id="KW-0132">Cell division</keyword>
<keyword evidence="8 12" id="KW-0460">Magnesium</keyword>
<keyword evidence="12" id="KW-0464">Manganese</keyword>
<keyword evidence="16" id="KW-1185">Reference proteome</keyword>
<keyword evidence="7 12" id="KW-0269">Exonuclease</keyword>
<keyword evidence="5 12" id="KW-0498">Mitosis</keyword>
<dbReference type="SMART" id="SM00955">
    <property type="entry name" value="RNB"/>
    <property type="match status" value="1"/>
</dbReference>
<keyword evidence="4 12" id="KW-0479">Metal-binding</keyword>
<keyword evidence="1 12" id="KW-0963">Cytoplasm</keyword>
<dbReference type="InParanoid" id="A0A667YU13"/>
<feature type="binding site" evidence="12">
    <location>
        <position position="585"/>
    </location>
    <ligand>
        <name>Mg(2+)</name>
        <dbReference type="ChEBI" id="CHEBI:18420"/>
    </ligand>
</feature>
<dbReference type="FunCoup" id="A0A667YU13">
    <property type="interactions" value="903"/>
</dbReference>
<dbReference type="GO" id="GO:0048793">
    <property type="term" value="P:pronephros development"/>
    <property type="evidence" value="ECO:0007669"/>
    <property type="project" value="Ensembl"/>
</dbReference>
<dbReference type="GO" id="GO:0010587">
    <property type="term" value="P:miRNA catabolic process"/>
    <property type="evidence" value="ECO:0007669"/>
    <property type="project" value="UniProtKB-UniRule"/>
</dbReference>
<dbReference type="InterPro" id="IPR033771">
    <property type="entry name" value="Rrp44_CSD1"/>
</dbReference>
<comment type="cofactor">
    <cofactor evidence="12">
        <name>Mg(2+)</name>
        <dbReference type="ChEBI" id="CHEBI:18420"/>
    </cofactor>
    <cofactor evidence="12">
        <name>Mn(2+)</name>
        <dbReference type="ChEBI" id="CHEBI:29035"/>
    </cofactor>
</comment>
<dbReference type="GO" id="GO:0000956">
    <property type="term" value="P:nuclear-transcribed mRNA catabolic process"/>
    <property type="evidence" value="ECO:0007669"/>
    <property type="project" value="UniProtKB-UniRule"/>
</dbReference>
<dbReference type="InterPro" id="IPR028591">
    <property type="entry name" value="DIS3L2"/>
</dbReference>
<dbReference type="AlphaFoldDB" id="A0A667YU13"/>
<dbReference type="GO" id="GO:0051301">
    <property type="term" value="P:cell division"/>
    <property type="evidence" value="ECO:0007669"/>
    <property type="project" value="UniProtKB-KW"/>
</dbReference>
<dbReference type="Ensembl" id="ENSMMDT00005034824.1">
    <property type="protein sequence ID" value="ENSMMDP00005034080.1"/>
    <property type="gene ID" value="ENSMMDG00005015114.1"/>
</dbReference>
<dbReference type="FunFam" id="2.40.50.140:FF:000177">
    <property type="entry name" value="DIS3-like exonuclease 2"/>
    <property type="match status" value="1"/>
</dbReference>
<evidence type="ECO:0000259" key="14">
    <source>
        <dbReference type="SMART" id="SM00955"/>
    </source>
</evidence>
<feature type="site" description="Important for catalytic activity" evidence="12">
    <location>
        <position position="584"/>
    </location>
</feature>
<reference evidence="15" key="1">
    <citation type="submission" date="2019-06" db="EMBL/GenBank/DDBJ databases">
        <authorList>
            <consortium name="Wellcome Sanger Institute Data Sharing"/>
        </authorList>
    </citation>
    <scope>NUCLEOTIDE SEQUENCE [LARGE SCALE GENOMIC DNA]</scope>
</reference>
<dbReference type="GO" id="GO:0000175">
    <property type="term" value="F:3'-5'-RNA exonuclease activity"/>
    <property type="evidence" value="ECO:0007669"/>
    <property type="project" value="UniProtKB-UniRule"/>
</dbReference>
<dbReference type="FunFam" id="2.40.50.690:FF:000003">
    <property type="entry name" value="DIS3-like exonuclease 2"/>
    <property type="match status" value="1"/>
</dbReference>
<dbReference type="Pfam" id="PF17216">
    <property type="entry name" value="Rrp44_CSD1"/>
    <property type="match status" value="1"/>
</dbReference>
<evidence type="ECO:0000256" key="12">
    <source>
        <dbReference type="HAMAP-Rule" id="MF_03045"/>
    </source>
</evidence>
<feature type="compositionally biased region" description="Polar residues" evidence="13">
    <location>
        <begin position="18"/>
        <end position="27"/>
    </location>
</feature>
<dbReference type="SUPFAM" id="SSF50249">
    <property type="entry name" value="Nucleic acid-binding proteins"/>
    <property type="match status" value="2"/>
</dbReference>
<keyword evidence="3 12" id="KW-0540">Nuclease</keyword>
<feature type="binding site" evidence="12">
    <location>
        <position position="576"/>
    </location>
    <ligand>
        <name>Mg(2+)</name>
        <dbReference type="ChEBI" id="CHEBI:18420"/>
    </ligand>
</feature>
<dbReference type="InterPro" id="IPR012340">
    <property type="entry name" value="NA-bd_OB-fold"/>
</dbReference>
<dbReference type="Pfam" id="PF00773">
    <property type="entry name" value="RNB"/>
    <property type="match status" value="1"/>
</dbReference>
<evidence type="ECO:0000313" key="16">
    <source>
        <dbReference type="Proteomes" id="UP000472263"/>
    </source>
</evidence>
<dbReference type="InterPro" id="IPR001900">
    <property type="entry name" value="RNase_II/R"/>
</dbReference>
<accession>A0A667YU13</accession>
<proteinExistence type="inferred from homology"/>
<comment type="function">
    <text evidence="12">3'-5'-exoribonuclease that specifically recognizes RNAs polyuridylated at their 3' end and mediates their degradation. Component of an exosome-independent RNA degradation pathway that mediates degradation of both mRNAs and miRNAs that have been polyuridylated by a terminal uridylyltransferase. Essential for correct mitosis, and negatively regulates cell proliferation.</text>
</comment>
<feature type="compositionally biased region" description="Basic and acidic residues" evidence="13">
    <location>
        <begin position="173"/>
        <end position="182"/>
    </location>
</feature>
<comment type="domain">
    <text evidence="12">Specifically recognizes and binds polyuridylated RNAs via 3 RNA-binding regions (named U-zone 1, U-zone 2 and U-zone 3) that form an open funnel on one face of the catalytic domain, allowing RNA to navigate a path to the active site.</text>
</comment>
<dbReference type="FunFam" id="2.40.50.700:FF:000003">
    <property type="entry name" value="DIS3-like exonuclease 2"/>
    <property type="match status" value="1"/>
</dbReference>
<comment type="similarity">
    <text evidence="12">Belongs to the RNR ribonuclease family. DIS3L2 subfamily.</text>
</comment>
<dbReference type="Proteomes" id="UP000472263">
    <property type="component" value="Chromosome 17"/>
</dbReference>
<dbReference type="InterPro" id="IPR041093">
    <property type="entry name" value="Dis3l2-like_C"/>
</dbReference>
<evidence type="ECO:0000256" key="8">
    <source>
        <dbReference type="ARBA" id="ARBA00022842"/>
    </source>
</evidence>
<feature type="region of interest" description="Disordered" evidence="13">
    <location>
        <begin position="1"/>
        <end position="29"/>
    </location>
</feature>
<evidence type="ECO:0000256" key="3">
    <source>
        <dbReference type="ARBA" id="ARBA00022722"/>
    </source>
</evidence>
<dbReference type="Gene3D" id="2.40.50.140">
    <property type="entry name" value="Nucleic acid-binding proteins"/>
    <property type="match status" value="1"/>
</dbReference>
<feature type="compositionally biased region" description="Basic and acidic residues" evidence="13">
    <location>
        <begin position="123"/>
        <end position="149"/>
    </location>
</feature>